<reference evidence="10" key="1">
    <citation type="submission" date="2022-02" db="EMBL/GenBank/DDBJ databases">
        <title>Vibrio sp. nov., a new bacterium isolated from Bohai sea, China.</title>
        <authorList>
            <person name="Yuan Y."/>
        </authorList>
    </citation>
    <scope>NUCLEOTIDE SEQUENCE</scope>
    <source>
        <strain evidence="10">DBSS07</strain>
    </source>
</reference>
<feature type="transmembrane region" description="Helical" evidence="6">
    <location>
        <begin position="12"/>
        <end position="31"/>
    </location>
</feature>
<keyword evidence="2" id="KW-1003">Cell membrane</keyword>
<dbReference type="InterPro" id="IPR043128">
    <property type="entry name" value="Rev_trsase/Diguanyl_cyclase"/>
</dbReference>
<evidence type="ECO:0000259" key="9">
    <source>
        <dbReference type="PROSITE" id="PS50887"/>
    </source>
</evidence>
<dbReference type="InterPro" id="IPR033479">
    <property type="entry name" value="dCache_1"/>
</dbReference>
<dbReference type="CDD" id="cd18774">
    <property type="entry name" value="PDC2_HK_sensor"/>
    <property type="match status" value="1"/>
</dbReference>
<keyword evidence="4 6" id="KW-1133">Transmembrane helix</keyword>
<proteinExistence type="predicted"/>
<dbReference type="Proteomes" id="UP001155586">
    <property type="component" value="Unassembled WGS sequence"/>
</dbReference>
<feature type="domain" description="GGDEF" evidence="9">
    <location>
        <begin position="443"/>
        <end position="575"/>
    </location>
</feature>
<dbReference type="PANTHER" id="PTHR33121">
    <property type="entry name" value="CYCLIC DI-GMP PHOSPHODIESTERASE PDEF"/>
    <property type="match status" value="1"/>
</dbReference>
<evidence type="ECO:0000259" key="7">
    <source>
        <dbReference type="PROSITE" id="PS50883"/>
    </source>
</evidence>
<dbReference type="SMART" id="SM00267">
    <property type="entry name" value="GGDEF"/>
    <property type="match status" value="1"/>
</dbReference>
<dbReference type="Gene3D" id="3.30.70.270">
    <property type="match status" value="1"/>
</dbReference>
<dbReference type="CDD" id="cd01949">
    <property type="entry name" value="GGDEF"/>
    <property type="match status" value="1"/>
</dbReference>
<feature type="domain" description="EAL" evidence="7">
    <location>
        <begin position="584"/>
        <end position="840"/>
    </location>
</feature>
<keyword evidence="5 6" id="KW-0472">Membrane</keyword>
<keyword evidence="3 6" id="KW-0812">Transmembrane</keyword>
<dbReference type="PROSITE" id="PS50885">
    <property type="entry name" value="HAMP"/>
    <property type="match status" value="1"/>
</dbReference>
<dbReference type="Pfam" id="PF00990">
    <property type="entry name" value="GGDEF"/>
    <property type="match status" value="1"/>
</dbReference>
<dbReference type="Pfam" id="PF00563">
    <property type="entry name" value="EAL"/>
    <property type="match status" value="1"/>
</dbReference>
<organism evidence="10 11">
    <name type="scientific">Vibrio paucivorans</name>
    <dbReference type="NCBI Taxonomy" id="2829489"/>
    <lineage>
        <taxon>Bacteria</taxon>
        <taxon>Pseudomonadati</taxon>
        <taxon>Pseudomonadota</taxon>
        <taxon>Gammaproteobacteria</taxon>
        <taxon>Vibrionales</taxon>
        <taxon>Vibrionaceae</taxon>
        <taxon>Vibrio</taxon>
    </lineage>
</organism>
<dbReference type="InterPro" id="IPR000160">
    <property type="entry name" value="GGDEF_dom"/>
</dbReference>
<dbReference type="InterPro" id="IPR029787">
    <property type="entry name" value="Nucleotide_cyclase"/>
</dbReference>
<evidence type="ECO:0000256" key="4">
    <source>
        <dbReference type="ARBA" id="ARBA00022989"/>
    </source>
</evidence>
<dbReference type="SUPFAM" id="SSF55073">
    <property type="entry name" value="Nucleotide cyclase"/>
    <property type="match status" value="1"/>
</dbReference>
<dbReference type="SUPFAM" id="SSF141868">
    <property type="entry name" value="EAL domain-like"/>
    <property type="match status" value="1"/>
</dbReference>
<feature type="domain" description="HAMP" evidence="8">
    <location>
        <begin position="360"/>
        <end position="413"/>
    </location>
</feature>
<dbReference type="PROSITE" id="PS50887">
    <property type="entry name" value="GGDEF"/>
    <property type="match status" value="1"/>
</dbReference>
<comment type="subcellular location">
    <subcellularLocation>
        <location evidence="1">Cell membrane</location>
        <topology evidence="1">Multi-pass membrane protein</topology>
    </subcellularLocation>
</comment>
<dbReference type="NCBIfam" id="TIGR00254">
    <property type="entry name" value="GGDEF"/>
    <property type="match status" value="1"/>
</dbReference>
<dbReference type="PANTHER" id="PTHR33121:SF70">
    <property type="entry name" value="SIGNALING PROTEIN YKOW"/>
    <property type="match status" value="1"/>
</dbReference>
<gene>
    <name evidence="10" type="ORF">MD483_07760</name>
</gene>
<evidence type="ECO:0000256" key="3">
    <source>
        <dbReference type="ARBA" id="ARBA00022692"/>
    </source>
</evidence>
<evidence type="ECO:0000256" key="6">
    <source>
        <dbReference type="SAM" id="Phobius"/>
    </source>
</evidence>
<protein>
    <submittedName>
        <fullName evidence="10">EAL domain-containing protein</fullName>
    </submittedName>
</protein>
<evidence type="ECO:0000256" key="2">
    <source>
        <dbReference type="ARBA" id="ARBA00022475"/>
    </source>
</evidence>
<dbReference type="RefSeq" id="WP_265687205.1">
    <property type="nucleotide sequence ID" value="NZ_JAKRRX010000032.1"/>
</dbReference>
<evidence type="ECO:0000256" key="1">
    <source>
        <dbReference type="ARBA" id="ARBA00004651"/>
    </source>
</evidence>
<dbReference type="GO" id="GO:0071111">
    <property type="term" value="F:cyclic-guanylate-specific phosphodiesterase activity"/>
    <property type="evidence" value="ECO:0007669"/>
    <property type="project" value="InterPro"/>
</dbReference>
<evidence type="ECO:0000313" key="10">
    <source>
        <dbReference type="EMBL" id="MCW8333717.1"/>
    </source>
</evidence>
<sequence>MADNFQILLKTALILPFVCVFFVTMSIILWFQQTSYESMLSNISEKRLNALTHAVDLELDHFLKEPFNAGYALSHAISFNSLYQPNDMQRIEQYMLESAEAIYNKIEHLDVIAFGSEVGDFVGFRKEANSGQTLMLQDSRTNQNLVIYRGKSISQDIRSTFEGYDPRTRPWYEPVAKSKSPKWSSIYANVDERKDVTLSALSPVYTQRKFSGVVVLDIKIDTFNSFLAEQQNLTDAFIYIFDSNQQLVAHSIQSSIFSESNRAKLSESPNAVIQGVSNKINTPNSMLENAPLSFDMVLNNERYFNHITPFNDENGLSWYIGVSISESNLLGALAETQENSLFAALAAGVIGLLLGFYLLHQVVLPIIWTAKAANNLAKGDWDCPLPKRGIIRETNVLLYSFQEMATHLQASFKALREQIVYDSLTKIYSRQGFAEKCDPLEPALGCLMIIGLDKFREVNDNLGHYHGDQILKIVAARLKSLFDGSNHYMARVGGDEFALFLHCECSEDVNRLNANRILQLFASPISTEGEQTLVHASIGMVNVNDQESMSMWLRKGSIALSHAKSSPTKISQYELQMDQASRQKMQLVPRIKDALDNNEFVPFYQPLIDLKTHQFTGAEALARWISPEHGLISPLEFISVAEEYDLINDIGLCILEKACSDTVKGIDEGKFPSNFQLHVNLSVKQLAMPDFVPTLESVIRKTRMNPVQLSLEITESKLIDSDHVTIRNMHAIRKLGIGIAIDDFGTGYSSLSYIHTLPFNCLKIDRVFIERMNADNAKHSLVKTIIDMSTTLGFEIIAEGIETEQQSQAITRLNCPLGQGFLFGKPVPYSEWSDEPLNAKRTAS</sequence>
<keyword evidence="11" id="KW-1185">Reference proteome</keyword>
<dbReference type="InterPro" id="IPR050706">
    <property type="entry name" value="Cyclic-di-GMP_PDE-like"/>
</dbReference>
<comment type="caution">
    <text evidence="10">The sequence shown here is derived from an EMBL/GenBank/DDBJ whole genome shotgun (WGS) entry which is preliminary data.</text>
</comment>
<name>A0A9X3HRW0_9VIBR</name>
<evidence type="ECO:0000256" key="5">
    <source>
        <dbReference type="ARBA" id="ARBA00023136"/>
    </source>
</evidence>
<dbReference type="PROSITE" id="PS50883">
    <property type="entry name" value="EAL"/>
    <property type="match status" value="1"/>
</dbReference>
<dbReference type="EMBL" id="JAKRRX010000032">
    <property type="protein sequence ID" value="MCW8333717.1"/>
    <property type="molecule type" value="Genomic_DNA"/>
</dbReference>
<dbReference type="CDD" id="cd12913">
    <property type="entry name" value="PDC1_MCP_like"/>
    <property type="match status" value="1"/>
</dbReference>
<dbReference type="AlphaFoldDB" id="A0A9X3HRW0"/>
<evidence type="ECO:0000313" key="11">
    <source>
        <dbReference type="Proteomes" id="UP001155586"/>
    </source>
</evidence>
<dbReference type="Gene3D" id="6.10.340.10">
    <property type="match status" value="1"/>
</dbReference>
<dbReference type="GO" id="GO:0007165">
    <property type="term" value="P:signal transduction"/>
    <property type="evidence" value="ECO:0007669"/>
    <property type="project" value="InterPro"/>
</dbReference>
<dbReference type="SMART" id="SM00052">
    <property type="entry name" value="EAL"/>
    <property type="match status" value="1"/>
</dbReference>
<dbReference type="Pfam" id="PF02743">
    <property type="entry name" value="dCache_1"/>
    <property type="match status" value="1"/>
</dbReference>
<dbReference type="GO" id="GO:0005886">
    <property type="term" value="C:plasma membrane"/>
    <property type="evidence" value="ECO:0007669"/>
    <property type="project" value="UniProtKB-SubCell"/>
</dbReference>
<accession>A0A9X3HRW0</accession>
<evidence type="ECO:0000259" key="8">
    <source>
        <dbReference type="PROSITE" id="PS50885"/>
    </source>
</evidence>
<dbReference type="Gene3D" id="3.20.20.450">
    <property type="entry name" value="EAL domain"/>
    <property type="match status" value="1"/>
</dbReference>
<dbReference type="InterPro" id="IPR001633">
    <property type="entry name" value="EAL_dom"/>
</dbReference>
<dbReference type="Gene3D" id="3.30.450.20">
    <property type="entry name" value="PAS domain"/>
    <property type="match status" value="1"/>
</dbReference>
<dbReference type="CDD" id="cd01948">
    <property type="entry name" value="EAL"/>
    <property type="match status" value="1"/>
</dbReference>
<dbReference type="InterPro" id="IPR035919">
    <property type="entry name" value="EAL_sf"/>
</dbReference>
<dbReference type="InterPro" id="IPR003660">
    <property type="entry name" value="HAMP_dom"/>
</dbReference>